<feature type="transmembrane region" description="Helical" evidence="1">
    <location>
        <begin position="12"/>
        <end position="33"/>
    </location>
</feature>
<sequence length="201" mass="20455">MGQNWRLHAGRILGAACGVVTGAFIGAPIGSWTGALVGAYGGFVSGTTIGSGLVRSIVSADDEKRREGIGRLGYGVGAALGAALGYWIGTMGIDRLPPMAGFFAGLAIGSLVIGLIVSRLVRTEMLPPALPGILTTAGAGGGAWVGTVLDHPVAVACWLAIGSAVGLLLSHLLLQGLEKALDDYLENGRAGYDERRGNLPY</sequence>
<comment type="caution">
    <text evidence="2">The sequence shown here is derived from an EMBL/GenBank/DDBJ whole genome shotgun (WGS) entry which is preliminary data.</text>
</comment>
<proteinExistence type="predicted"/>
<dbReference type="EMBL" id="JBIAWJ010000002">
    <property type="protein sequence ID" value="MFF4520667.1"/>
    <property type="molecule type" value="Genomic_DNA"/>
</dbReference>
<feature type="transmembrane region" description="Helical" evidence="1">
    <location>
        <begin position="153"/>
        <end position="174"/>
    </location>
</feature>
<name>A0ABW6UBU9_9ACTN</name>
<feature type="transmembrane region" description="Helical" evidence="1">
    <location>
        <begin position="39"/>
        <end position="60"/>
    </location>
</feature>
<keyword evidence="1" id="KW-0472">Membrane</keyword>
<dbReference type="RefSeq" id="WP_387883614.1">
    <property type="nucleotide sequence ID" value="NZ_JBIAWJ010000002.1"/>
</dbReference>
<dbReference type="Proteomes" id="UP001602058">
    <property type="component" value="Unassembled WGS sequence"/>
</dbReference>
<gene>
    <name evidence="2" type="ORF">ACFY1D_04295</name>
</gene>
<keyword evidence="1" id="KW-0812">Transmembrane</keyword>
<evidence type="ECO:0000313" key="3">
    <source>
        <dbReference type="Proteomes" id="UP001602058"/>
    </source>
</evidence>
<feature type="transmembrane region" description="Helical" evidence="1">
    <location>
        <begin position="99"/>
        <end position="117"/>
    </location>
</feature>
<feature type="transmembrane region" description="Helical" evidence="1">
    <location>
        <begin position="72"/>
        <end position="93"/>
    </location>
</feature>
<protein>
    <recommendedName>
        <fullName evidence="4">Integral membrane protein</fullName>
    </recommendedName>
</protein>
<accession>A0ABW6UBU9</accession>
<keyword evidence="3" id="KW-1185">Reference proteome</keyword>
<feature type="transmembrane region" description="Helical" evidence="1">
    <location>
        <begin position="129"/>
        <end position="147"/>
    </location>
</feature>
<evidence type="ECO:0000313" key="2">
    <source>
        <dbReference type="EMBL" id="MFF4520667.1"/>
    </source>
</evidence>
<evidence type="ECO:0008006" key="4">
    <source>
        <dbReference type="Google" id="ProtNLM"/>
    </source>
</evidence>
<organism evidence="2 3">
    <name type="scientific">Streptomyces bluensis</name>
    <dbReference type="NCBI Taxonomy" id="33897"/>
    <lineage>
        <taxon>Bacteria</taxon>
        <taxon>Bacillati</taxon>
        <taxon>Actinomycetota</taxon>
        <taxon>Actinomycetes</taxon>
        <taxon>Kitasatosporales</taxon>
        <taxon>Streptomycetaceae</taxon>
        <taxon>Streptomyces</taxon>
    </lineage>
</organism>
<evidence type="ECO:0000256" key="1">
    <source>
        <dbReference type="SAM" id="Phobius"/>
    </source>
</evidence>
<keyword evidence="1" id="KW-1133">Transmembrane helix</keyword>
<reference evidence="2 3" key="1">
    <citation type="submission" date="2024-10" db="EMBL/GenBank/DDBJ databases">
        <title>The Natural Products Discovery Center: Release of the First 8490 Sequenced Strains for Exploring Actinobacteria Biosynthetic Diversity.</title>
        <authorList>
            <person name="Kalkreuter E."/>
            <person name="Kautsar S.A."/>
            <person name="Yang D."/>
            <person name="Bader C.D."/>
            <person name="Teijaro C.N."/>
            <person name="Fluegel L."/>
            <person name="Davis C.M."/>
            <person name="Simpson J.R."/>
            <person name="Lauterbach L."/>
            <person name="Steele A.D."/>
            <person name="Gui C."/>
            <person name="Meng S."/>
            <person name="Li G."/>
            <person name="Viehrig K."/>
            <person name="Ye F."/>
            <person name="Su P."/>
            <person name="Kiefer A.F."/>
            <person name="Nichols A."/>
            <person name="Cepeda A.J."/>
            <person name="Yan W."/>
            <person name="Fan B."/>
            <person name="Jiang Y."/>
            <person name="Adhikari A."/>
            <person name="Zheng C.-J."/>
            <person name="Schuster L."/>
            <person name="Cowan T.M."/>
            <person name="Smanski M.J."/>
            <person name="Chevrette M.G."/>
            <person name="De Carvalho L.P.S."/>
            <person name="Shen B."/>
        </authorList>
    </citation>
    <scope>NUCLEOTIDE SEQUENCE [LARGE SCALE GENOMIC DNA]</scope>
    <source>
        <strain evidence="2 3">NPDC001390</strain>
    </source>
</reference>